<dbReference type="OMA" id="TASNIMH"/>
<dbReference type="GO" id="GO:0006400">
    <property type="term" value="P:tRNA modification"/>
    <property type="evidence" value="ECO:0007669"/>
    <property type="project" value="TreeGrafter"/>
</dbReference>
<sequence>MENARLIASAAASPRRLPIVAVVGTTGVGKSQVAIDIACAIRDGVGPFSPSGHNPAAGTAPDTHWRPTSAEVISADSMQVYRGLPIATNKVTQEEARGIKHHLIDFMDLGHEYGVREFVDDAQRLIASMHARSTLPIIVGGTNYYVQSLLWEATLASESLLPHSGDEDADTPPNNREHTEDSRDPALLARVRLALDETDAEVPGEASPALAQAQARSRRLHALLAEVDPKMAATRHPNDERKIRRSLEVWLQTAHTHSSILSQQRATHESNSTLRYPTLLLWLHAPFTHLTPRLDARCETMVASGLVDEVRAVRAWERSAYPASGPAPDRTRGIFQAIGYKEFSAYLDAEEAGAGKDGEGTRKDTDKAEMDWLWGEGVEGVKLATRQYARRQIAWIKNKMAWKVLRHGGGGGGTEGGEGGGGGSGGGGGGEGGEGGGGGGEAGGVGGGVGRGDEDAAYVLDASDLSLWSDRVLQPALSLTHAFLHHLPLPSPTSIHPSSAALLSPSASSAPIADPGFETRTCPVCTERDGTPKVLVGRTAWEGHVKGRRHREGVRRAAGGGRRGRGRGLVGVGETVIMGNGTAETGVDVLFEMEQDE</sequence>
<dbReference type="AlphaFoldDB" id="A0A139A1H0"/>
<dbReference type="GO" id="GO:0005739">
    <property type="term" value="C:mitochondrion"/>
    <property type="evidence" value="ECO:0007669"/>
    <property type="project" value="TreeGrafter"/>
</dbReference>
<reference evidence="6 7" key="1">
    <citation type="journal article" date="2015" name="Genome Biol. Evol.">
        <title>Phylogenomic analyses indicate that early fungi evolved digesting cell walls of algal ancestors of land plants.</title>
        <authorList>
            <person name="Chang Y."/>
            <person name="Wang S."/>
            <person name="Sekimoto S."/>
            <person name="Aerts A.L."/>
            <person name="Choi C."/>
            <person name="Clum A."/>
            <person name="LaButti K.M."/>
            <person name="Lindquist E.A."/>
            <person name="Yee Ngan C."/>
            <person name="Ohm R.A."/>
            <person name="Salamov A.A."/>
            <person name="Grigoriev I.V."/>
            <person name="Spatafora J.W."/>
            <person name="Berbee M.L."/>
        </authorList>
    </citation>
    <scope>NUCLEOTIDE SEQUENCE [LARGE SCALE GENOMIC DNA]</scope>
    <source>
        <strain evidence="6 7">JEL478</strain>
    </source>
</reference>
<dbReference type="Gene3D" id="1.10.20.140">
    <property type="match status" value="1"/>
</dbReference>
<proteinExistence type="inferred from homology"/>
<accession>A0A139A1H0</accession>
<evidence type="ECO:0000313" key="6">
    <source>
        <dbReference type="EMBL" id="KXS10385.1"/>
    </source>
</evidence>
<dbReference type="GO" id="GO:0005524">
    <property type="term" value="F:ATP binding"/>
    <property type="evidence" value="ECO:0007669"/>
    <property type="project" value="UniProtKB-KW"/>
</dbReference>
<keyword evidence="4" id="KW-0067">ATP-binding</keyword>
<evidence type="ECO:0000256" key="2">
    <source>
        <dbReference type="ARBA" id="ARBA00022679"/>
    </source>
</evidence>
<dbReference type="SUPFAM" id="SSF52540">
    <property type="entry name" value="P-loop containing nucleoside triphosphate hydrolases"/>
    <property type="match status" value="1"/>
</dbReference>
<evidence type="ECO:0000256" key="3">
    <source>
        <dbReference type="ARBA" id="ARBA00022741"/>
    </source>
</evidence>
<name>A0A139A1H0_GONPJ</name>
<keyword evidence="3" id="KW-0547">Nucleotide-binding</keyword>
<dbReference type="Gene3D" id="3.30.160.60">
    <property type="entry name" value="Classic Zinc Finger"/>
    <property type="match status" value="1"/>
</dbReference>
<dbReference type="InterPro" id="IPR027417">
    <property type="entry name" value="P-loop_NTPase"/>
</dbReference>
<feature type="compositionally biased region" description="Basic and acidic residues" evidence="5">
    <location>
        <begin position="175"/>
        <end position="184"/>
    </location>
</feature>
<dbReference type="PANTHER" id="PTHR11088:SF89">
    <property type="entry name" value="TRNA DIMETHYLALLYLTRANSFERASE"/>
    <property type="match status" value="1"/>
</dbReference>
<dbReference type="Pfam" id="PF01715">
    <property type="entry name" value="IPPT"/>
    <property type="match status" value="1"/>
</dbReference>
<gene>
    <name evidence="6" type="ORF">M427DRAFT_37334</name>
</gene>
<keyword evidence="7" id="KW-1185">Reference proteome</keyword>
<dbReference type="Proteomes" id="UP000070544">
    <property type="component" value="Unassembled WGS sequence"/>
</dbReference>
<comment type="similarity">
    <text evidence="1">Belongs to the IPP transferase family.</text>
</comment>
<evidence type="ECO:0000256" key="1">
    <source>
        <dbReference type="ARBA" id="ARBA00005842"/>
    </source>
</evidence>
<dbReference type="STRING" id="1344416.A0A139A1H0"/>
<dbReference type="OrthoDB" id="775260at2759"/>
<feature type="region of interest" description="Disordered" evidence="5">
    <location>
        <begin position="407"/>
        <end position="449"/>
    </location>
</feature>
<dbReference type="EMBL" id="KQ965827">
    <property type="protein sequence ID" value="KXS10385.1"/>
    <property type="molecule type" value="Genomic_DNA"/>
</dbReference>
<dbReference type="PANTHER" id="PTHR11088">
    <property type="entry name" value="TRNA DIMETHYLALLYLTRANSFERASE"/>
    <property type="match status" value="1"/>
</dbReference>
<dbReference type="GO" id="GO:0052381">
    <property type="term" value="F:tRNA dimethylallyltransferase activity"/>
    <property type="evidence" value="ECO:0007669"/>
    <property type="project" value="InterPro"/>
</dbReference>
<keyword evidence="2" id="KW-0808">Transferase</keyword>
<dbReference type="InterPro" id="IPR039657">
    <property type="entry name" value="Dimethylallyltransferase"/>
</dbReference>
<dbReference type="Gene3D" id="3.40.50.300">
    <property type="entry name" value="P-loop containing nucleotide triphosphate hydrolases"/>
    <property type="match status" value="1"/>
</dbReference>
<evidence type="ECO:0000256" key="4">
    <source>
        <dbReference type="ARBA" id="ARBA00022840"/>
    </source>
</evidence>
<evidence type="ECO:0000256" key="5">
    <source>
        <dbReference type="SAM" id="MobiDB-lite"/>
    </source>
</evidence>
<protein>
    <submittedName>
        <fullName evidence="6">IPPT-domain-containing protein</fullName>
    </submittedName>
</protein>
<feature type="region of interest" description="Disordered" evidence="5">
    <location>
        <begin position="161"/>
        <end position="186"/>
    </location>
</feature>
<evidence type="ECO:0000313" key="7">
    <source>
        <dbReference type="Proteomes" id="UP000070544"/>
    </source>
</evidence>
<organism evidence="6 7">
    <name type="scientific">Gonapodya prolifera (strain JEL478)</name>
    <name type="common">Monoblepharis prolifera</name>
    <dbReference type="NCBI Taxonomy" id="1344416"/>
    <lineage>
        <taxon>Eukaryota</taxon>
        <taxon>Fungi</taxon>
        <taxon>Fungi incertae sedis</taxon>
        <taxon>Chytridiomycota</taxon>
        <taxon>Chytridiomycota incertae sedis</taxon>
        <taxon>Monoblepharidomycetes</taxon>
        <taxon>Monoblepharidales</taxon>
        <taxon>Gonapodyaceae</taxon>
        <taxon>Gonapodya</taxon>
    </lineage>
</organism>
<dbReference type="HAMAP" id="MF_00185">
    <property type="entry name" value="IPP_trans"/>
    <property type="match status" value="1"/>
</dbReference>
<dbReference type="InterPro" id="IPR018022">
    <property type="entry name" value="IPT"/>
</dbReference>